<evidence type="ECO:0000256" key="1">
    <source>
        <dbReference type="SAM" id="MobiDB-lite"/>
    </source>
</evidence>
<feature type="transmembrane region" description="Helical" evidence="2">
    <location>
        <begin position="45"/>
        <end position="64"/>
    </location>
</feature>
<evidence type="ECO:0000313" key="3">
    <source>
        <dbReference type="EMBL" id="KGX17080.1"/>
    </source>
</evidence>
<gene>
    <name evidence="3" type="ORF">Y036_5987</name>
</gene>
<organism evidence="3 4">
    <name type="scientific">Burkholderia pseudomallei</name>
    <name type="common">Pseudomonas pseudomallei</name>
    <dbReference type="NCBI Taxonomy" id="28450"/>
    <lineage>
        <taxon>Bacteria</taxon>
        <taxon>Pseudomonadati</taxon>
        <taxon>Pseudomonadota</taxon>
        <taxon>Betaproteobacteria</taxon>
        <taxon>Burkholderiales</taxon>
        <taxon>Burkholderiaceae</taxon>
        <taxon>Burkholderia</taxon>
        <taxon>pseudomallei group</taxon>
    </lineage>
</organism>
<feature type="compositionally biased region" description="Polar residues" evidence="1">
    <location>
        <begin position="1"/>
        <end position="11"/>
    </location>
</feature>
<protein>
    <submittedName>
        <fullName evidence="3">Uncharacterized protein</fullName>
    </submittedName>
</protein>
<keyword evidence="2" id="KW-1133">Transmembrane helix</keyword>
<name>A0AA40JHY0_BURPE</name>
<evidence type="ECO:0000256" key="2">
    <source>
        <dbReference type="SAM" id="Phobius"/>
    </source>
</evidence>
<evidence type="ECO:0000313" key="4">
    <source>
        <dbReference type="Proteomes" id="UP000030475"/>
    </source>
</evidence>
<feature type="region of interest" description="Disordered" evidence="1">
    <location>
        <begin position="1"/>
        <end position="38"/>
    </location>
</feature>
<keyword evidence="2" id="KW-0812">Transmembrane</keyword>
<dbReference type="RefSeq" id="WP_080302157.1">
    <property type="nucleotide sequence ID" value="NZ_KN323090.1"/>
</dbReference>
<reference evidence="3 4" key="1">
    <citation type="submission" date="2014-08" db="EMBL/GenBank/DDBJ databases">
        <authorList>
            <person name="Bunnell A."/>
            <person name="Chain P.S."/>
            <person name="Chertkov O."/>
            <person name="Currie B.J."/>
            <person name="Daligault H.E."/>
            <person name="Davenport K.W."/>
            <person name="Davis C."/>
            <person name="Gleasner C.D."/>
            <person name="Johnson S.L."/>
            <person name="Kaestli M."/>
            <person name="Koren S."/>
            <person name="Kunde Y.A."/>
            <person name="Mayo M."/>
            <person name="McMurry K.K."/>
            <person name="Price E.P."/>
            <person name="Reitenga K.G."/>
            <person name="Robison R."/>
            <person name="Rosovitz M.J."/>
            <person name="Sarovich D.S."/>
            <person name="Teshima H."/>
        </authorList>
    </citation>
    <scope>NUCLEOTIDE SEQUENCE [LARGE SCALE GENOMIC DNA]</scope>
    <source>
        <strain evidence="3 4">MSHR44</strain>
    </source>
</reference>
<dbReference type="AlphaFoldDB" id="A0AA40JHY0"/>
<dbReference type="Proteomes" id="UP000030475">
    <property type="component" value="Unassembled WGS sequence"/>
</dbReference>
<keyword evidence="2" id="KW-0472">Membrane</keyword>
<accession>A0AA40JHY0</accession>
<dbReference type="EMBL" id="JQIM01000007">
    <property type="protein sequence ID" value="KGX17080.1"/>
    <property type="molecule type" value="Genomic_DNA"/>
</dbReference>
<sequence>MTTEPNVSRQEPTLLAEPPIPASDLAAVDTTSTPSRTRRDWMRHAVPVLASSLVTLAAIGPVLYTVSVHRAAPVATVDLQKLVEAAQARQLAAFRSSHGAQAAPSASDAQAAVHDTARFARELSAAVDALGRSCKCVLINKAAVLNTEAVFDYTDALSAQFKLDQPKGARK</sequence>
<proteinExistence type="predicted"/>
<comment type="caution">
    <text evidence="3">The sequence shown here is derived from an EMBL/GenBank/DDBJ whole genome shotgun (WGS) entry which is preliminary data.</text>
</comment>